<evidence type="ECO:0000313" key="3">
    <source>
        <dbReference type="Proteomes" id="UP000254209"/>
    </source>
</evidence>
<dbReference type="InterPro" id="IPR036165">
    <property type="entry name" value="YefM-like_sf"/>
</dbReference>
<dbReference type="SUPFAM" id="SSF143120">
    <property type="entry name" value="YefM-like"/>
    <property type="match status" value="1"/>
</dbReference>
<evidence type="ECO:0008006" key="4">
    <source>
        <dbReference type="Google" id="ProtNLM"/>
    </source>
</evidence>
<dbReference type="STRING" id="1120980.GCA_000745955_01589"/>
<dbReference type="OrthoDB" id="9800503at2"/>
<comment type="similarity">
    <text evidence="1">Belongs to the phD/YefM antitoxin family.</text>
</comment>
<organism evidence="2 3">
    <name type="scientific">Alysiella crassa</name>
    <dbReference type="NCBI Taxonomy" id="153491"/>
    <lineage>
        <taxon>Bacteria</taxon>
        <taxon>Pseudomonadati</taxon>
        <taxon>Pseudomonadota</taxon>
        <taxon>Betaproteobacteria</taxon>
        <taxon>Neisseriales</taxon>
        <taxon>Neisseriaceae</taxon>
        <taxon>Alysiella</taxon>
    </lineage>
</organism>
<reference evidence="2 3" key="1">
    <citation type="submission" date="2018-06" db="EMBL/GenBank/DDBJ databases">
        <authorList>
            <consortium name="Pathogen Informatics"/>
            <person name="Doyle S."/>
        </authorList>
    </citation>
    <scope>NUCLEOTIDE SEQUENCE [LARGE SCALE GENOMIC DNA]</scope>
    <source>
        <strain evidence="2 3">NCTC10283</strain>
    </source>
</reference>
<evidence type="ECO:0000256" key="1">
    <source>
        <dbReference type="ARBA" id="ARBA00009981"/>
    </source>
</evidence>
<dbReference type="Proteomes" id="UP000254209">
    <property type="component" value="Unassembled WGS sequence"/>
</dbReference>
<protein>
    <recommendedName>
        <fullName evidence="4">Antitoxin</fullName>
    </recommendedName>
</protein>
<proteinExistence type="inferred from homology"/>
<gene>
    <name evidence="2" type="ORF">NCTC10283_00324</name>
</gene>
<dbReference type="AlphaFoldDB" id="A0A376BKK3"/>
<name>A0A376BKK3_9NEIS</name>
<keyword evidence="3" id="KW-1185">Reference proteome</keyword>
<dbReference type="EMBL" id="UFSO01000002">
    <property type="protein sequence ID" value="SSY70241.1"/>
    <property type="molecule type" value="Genomic_DNA"/>
</dbReference>
<sequence length="81" mass="8789">MQTLNIHDVPNHLLRLTDLGEPFIIAQAGKPLAKVLPYTETETQPKRIGFLKNIAVSDDFDDVGGDEIAALFAGADDEILA</sequence>
<accession>A0A376BKK3</accession>
<evidence type="ECO:0000313" key="2">
    <source>
        <dbReference type="EMBL" id="SSY70241.1"/>
    </source>
</evidence>
<dbReference type="RefSeq" id="WP_034293450.1">
    <property type="nucleotide sequence ID" value="NZ_CP091519.2"/>
</dbReference>